<accession>A0AAD1NNF5</accession>
<protein>
    <submittedName>
        <fullName evidence="1">Uncharacterized protein</fullName>
    </submittedName>
</protein>
<name>A0AAD1NNF5_9GAMM</name>
<dbReference type="Proteomes" id="UP000825078">
    <property type="component" value="Chromosome"/>
</dbReference>
<evidence type="ECO:0000313" key="1">
    <source>
        <dbReference type="EMBL" id="BCV44462.1"/>
    </source>
</evidence>
<sequence length="61" mass="6912">MLSNYIYLMSSSNLSNARAKIKLYCICIAHKQEADNELLAINIATSFYFLTTGYAEKSLKQ</sequence>
<organism evidence="1 2">
    <name type="scientific">Shewanella algae</name>
    <dbReference type="NCBI Taxonomy" id="38313"/>
    <lineage>
        <taxon>Bacteria</taxon>
        <taxon>Pseudomonadati</taxon>
        <taxon>Pseudomonadota</taxon>
        <taxon>Gammaproteobacteria</taxon>
        <taxon>Alteromonadales</taxon>
        <taxon>Shewanellaceae</taxon>
        <taxon>Shewanella</taxon>
    </lineage>
</organism>
<dbReference type="EMBL" id="AP024613">
    <property type="protein sequence ID" value="BCV44462.1"/>
    <property type="molecule type" value="Genomic_DNA"/>
</dbReference>
<gene>
    <name evidence="1" type="ORF">TUM17379_14800</name>
</gene>
<proteinExistence type="predicted"/>
<evidence type="ECO:0000313" key="2">
    <source>
        <dbReference type="Proteomes" id="UP000825078"/>
    </source>
</evidence>
<reference evidence="1" key="1">
    <citation type="submission" date="2021-05" db="EMBL/GenBank/DDBJ databases">
        <title>Molecular characterization for Shewanella algae harboring chromosomal blaOXA-55-like strains isolated from clinical and environment sample.</title>
        <authorList>
            <person name="Ohama Y."/>
            <person name="Aoki K."/>
            <person name="Harada S."/>
            <person name="Moriya K."/>
            <person name="Ishii Y."/>
            <person name="Tateda K."/>
        </authorList>
    </citation>
    <scope>NUCLEOTIDE SEQUENCE</scope>
    <source>
        <strain evidence="1">TUM17379</strain>
    </source>
</reference>
<dbReference type="AlphaFoldDB" id="A0AAD1NNF5"/>